<dbReference type="AlphaFoldDB" id="A0A371IDV2"/>
<organism evidence="1 2">
    <name type="scientific">Mucuna pruriens</name>
    <name type="common">Velvet bean</name>
    <name type="synonym">Dolichos pruriens</name>
    <dbReference type="NCBI Taxonomy" id="157652"/>
    <lineage>
        <taxon>Eukaryota</taxon>
        <taxon>Viridiplantae</taxon>
        <taxon>Streptophyta</taxon>
        <taxon>Embryophyta</taxon>
        <taxon>Tracheophyta</taxon>
        <taxon>Spermatophyta</taxon>
        <taxon>Magnoliopsida</taxon>
        <taxon>eudicotyledons</taxon>
        <taxon>Gunneridae</taxon>
        <taxon>Pentapetalae</taxon>
        <taxon>rosids</taxon>
        <taxon>fabids</taxon>
        <taxon>Fabales</taxon>
        <taxon>Fabaceae</taxon>
        <taxon>Papilionoideae</taxon>
        <taxon>50 kb inversion clade</taxon>
        <taxon>NPAAA clade</taxon>
        <taxon>indigoferoid/millettioid clade</taxon>
        <taxon>Phaseoleae</taxon>
        <taxon>Mucuna</taxon>
    </lineage>
</organism>
<protein>
    <recommendedName>
        <fullName evidence="3">Disease resistance protein</fullName>
    </recommendedName>
</protein>
<keyword evidence="2" id="KW-1185">Reference proteome</keyword>
<gene>
    <name evidence="1" type="ORF">CR513_01926</name>
</gene>
<comment type="caution">
    <text evidence="1">The sequence shown here is derived from an EMBL/GenBank/DDBJ whole genome shotgun (WGS) entry which is preliminary data.</text>
</comment>
<dbReference type="Proteomes" id="UP000257109">
    <property type="component" value="Unassembled WGS sequence"/>
</dbReference>
<dbReference type="EMBL" id="QJKJ01000326">
    <property type="protein sequence ID" value="RDY13183.1"/>
    <property type="molecule type" value="Genomic_DNA"/>
</dbReference>
<proteinExistence type="predicted"/>
<evidence type="ECO:0000313" key="2">
    <source>
        <dbReference type="Proteomes" id="UP000257109"/>
    </source>
</evidence>
<accession>A0A371IDV2</accession>
<evidence type="ECO:0008006" key="3">
    <source>
        <dbReference type="Google" id="ProtNLM"/>
    </source>
</evidence>
<name>A0A371IDV2_MUCPR</name>
<dbReference type="OrthoDB" id="1419197at2759"/>
<evidence type="ECO:0000313" key="1">
    <source>
        <dbReference type="EMBL" id="RDY13183.1"/>
    </source>
</evidence>
<reference evidence="1" key="1">
    <citation type="submission" date="2018-05" db="EMBL/GenBank/DDBJ databases">
        <title>Draft genome of Mucuna pruriens seed.</title>
        <authorList>
            <person name="Nnadi N.E."/>
            <person name="Vos R."/>
            <person name="Hasami M.H."/>
            <person name="Devisetty U.K."/>
            <person name="Aguiy J.C."/>
        </authorList>
    </citation>
    <scope>NUCLEOTIDE SEQUENCE [LARGE SCALE GENOMIC DNA]</scope>
    <source>
        <strain evidence="1">JCA_2017</strain>
    </source>
</reference>
<sequence length="79" mass="9161">MRDSKLIKLWDGDQNIVNLEKFDLSYSEDLIEMLDLSKAEKLKSVMSDRKSLRQLRVHFKPLCALILKGCSSLKEISFT</sequence>
<feature type="non-terminal residue" evidence="1">
    <location>
        <position position="1"/>
    </location>
</feature>